<dbReference type="InterPro" id="IPR000683">
    <property type="entry name" value="Gfo/Idh/MocA-like_OxRdtase_N"/>
</dbReference>
<gene>
    <name evidence="4" type="ORF">CYLTODRAFT_450683</name>
</gene>
<dbReference type="GO" id="GO:0005737">
    <property type="term" value="C:cytoplasm"/>
    <property type="evidence" value="ECO:0007669"/>
    <property type="project" value="TreeGrafter"/>
</dbReference>
<evidence type="ECO:0000256" key="1">
    <source>
        <dbReference type="ARBA" id="ARBA00010928"/>
    </source>
</evidence>
<dbReference type="PANTHER" id="PTHR42840">
    <property type="entry name" value="NAD(P)-BINDING ROSSMANN-FOLD SUPERFAMILY PROTEIN-RELATED"/>
    <property type="match status" value="1"/>
</dbReference>
<protein>
    <submittedName>
        <fullName evidence="4">NAD(P)-binding protein</fullName>
    </submittedName>
</protein>
<accession>A0A0D7BM12</accession>
<dbReference type="GO" id="GO:0000166">
    <property type="term" value="F:nucleotide binding"/>
    <property type="evidence" value="ECO:0007669"/>
    <property type="project" value="InterPro"/>
</dbReference>
<dbReference type="GO" id="GO:0006740">
    <property type="term" value="P:NADPH regeneration"/>
    <property type="evidence" value="ECO:0007669"/>
    <property type="project" value="TreeGrafter"/>
</dbReference>
<dbReference type="InterPro" id="IPR055170">
    <property type="entry name" value="GFO_IDH_MocA-like_dom"/>
</dbReference>
<dbReference type="OrthoDB" id="64915at2759"/>
<dbReference type="STRING" id="1314674.A0A0D7BM12"/>
<evidence type="ECO:0000313" key="4">
    <source>
        <dbReference type="EMBL" id="KIY71507.1"/>
    </source>
</evidence>
<dbReference type="Proteomes" id="UP000054007">
    <property type="component" value="Unassembled WGS sequence"/>
</dbReference>
<organism evidence="4 5">
    <name type="scientific">Cylindrobasidium torrendii FP15055 ss-10</name>
    <dbReference type="NCBI Taxonomy" id="1314674"/>
    <lineage>
        <taxon>Eukaryota</taxon>
        <taxon>Fungi</taxon>
        <taxon>Dikarya</taxon>
        <taxon>Basidiomycota</taxon>
        <taxon>Agaricomycotina</taxon>
        <taxon>Agaricomycetes</taxon>
        <taxon>Agaricomycetidae</taxon>
        <taxon>Agaricales</taxon>
        <taxon>Marasmiineae</taxon>
        <taxon>Physalacriaceae</taxon>
        <taxon>Cylindrobasidium</taxon>
    </lineage>
</organism>
<comment type="similarity">
    <text evidence="1">Belongs to the Gfo/Idh/MocA family.</text>
</comment>
<feature type="domain" description="GFO/IDH/MocA-like oxidoreductase" evidence="3">
    <location>
        <begin position="145"/>
        <end position="274"/>
    </location>
</feature>
<sequence>MTTGYAILGAGIFATSAYLPALDGISGSELKAVYSRSKKTSETFVASPLVKSSPAVYHDEDGGQGGIDALLARSDISAVLVVLPIPLQPSIVLKALASGKHVISEKPIAKDVATARATIKEYEEKYKPKGLIWRVAENFEAEPAYRAARDWVQEGKIGDVTGFRLALYGHVTKDGKYYKTPWRTIPEYQGGFLLDGGVHQTAALRTIIPAITHVSSYATLKKDYLLPHDTITVIGRGSSNANTQFYGTLDMSFGFPTKSNPGNGLAILGSKGWIDVKFNAGVFSVVLRVVTKETEDGAYEESEETFEYKEEGVAVELKSFLGAVNGQDDGLGLGGPAGALRDVAFIQAALTSNGSEIELDTLE</sequence>
<evidence type="ECO:0000313" key="5">
    <source>
        <dbReference type="Proteomes" id="UP000054007"/>
    </source>
</evidence>
<dbReference type="GO" id="GO:0016491">
    <property type="term" value="F:oxidoreductase activity"/>
    <property type="evidence" value="ECO:0007669"/>
    <property type="project" value="TreeGrafter"/>
</dbReference>
<dbReference type="SUPFAM" id="SSF55347">
    <property type="entry name" value="Glyceraldehyde-3-phosphate dehydrogenase-like, C-terminal domain"/>
    <property type="match status" value="1"/>
</dbReference>
<name>A0A0D7BM12_9AGAR</name>
<dbReference type="Gene3D" id="3.30.360.10">
    <property type="entry name" value="Dihydrodipicolinate Reductase, domain 2"/>
    <property type="match status" value="1"/>
</dbReference>
<evidence type="ECO:0000259" key="3">
    <source>
        <dbReference type="Pfam" id="PF22725"/>
    </source>
</evidence>
<dbReference type="Pfam" id="PF01408">
    <property type="entry name" value="GFO_IDH_MocA"/>
    <property type="match status" value="1"/>
</dbReference>
<reference evidence="4 5" key="1">
    <citation type="journal article" date="2015" name="Fungal Genet. Biol.">
        <title>Evolution of novel wood decay mechanisms in Agaricales revealed by the genome sequences of Fistulina hepatica and Cylindrobasidium torrendii.</title>
        <authorList>
            <person name="Floudas D."/>
            <person name="Held B.W."/>
            <person name="Riley R."/>
            <person name="Nagy L.G."/>
            <person name="Koehler G."/>
            <person name="Ransdell A.S."/>
            <person name="Younus H."/>
            <person name="Chow J."/>
            <person name="Chiniquy J."/>
            <person name="Lipzen A."/>
            <person name="Tritt A."/>
            <person name="Sun H."/>
            <person name="Haridas S."/>
            <person name="LaButti K."/>
            <person name="Ohm R.A."/>
            <person name="Kues U."/>
            <person name="Blanchette R.A."/>
            <person name="Grigoriev I.V."/>
            <person name="Minto R.E."/>
            <person name="Hibbett D.S."/>
        </authorList>
    </citation>
    <scope>NUCLEOTIDE SEQUENCE [LARGE SCALE GENOMIC DNA]</scope>
    <source>
        <strain evidence="4 5">FP15055 ss-10</strain>
    </source>
</reference>
<evidence type="ECO:0000259" key="2">
    <source>
        <dbReference type="Pfam" id="PF01408"/>
    </source>
</evidence>
<dbReference type="Pfam" id="PF22725">
    <property type="entry name" value="GFO_IDH_MocA_C3"/>
    <property type="match status" value="1"/>
</dbReference>
<dbReference type="Gene3D" id="3.40.50.720">
    <property type="entry name" value="NAD(P)-binding Rossmann-like Domain"/>
    <property type="match status" value="1"/>
</dbReference>
<keyword evidence="5" id="KW-1185">Reference proteome</keyword>
<feature type="domain" description="Gfo/Idh/MocA-like oxidoreductase N-terminal" evidence="2">
    <location>
        <begin position="5"/>
        <end position="125"/>
    </location>
</feature>
<dbReference type="EMBL" id="KN880453">
    <property type="protein sequence ID" value="KIY71507.1"/>
    <property type="molecule type" value="Genomic_DNA"/>
</dbReference>
<dbReference type="InterPro" id="IPR036291">
    <property type="entry name" value="NAD(P)-bd_dom_sf"/>
</dbReference>
<dbReference type="SUPFAM" id="SSF51735">
    <property type="entry name" value="NAD(P)-binding Rossmann-fold domains"/>
    <property type="match status" value="1"/>
</dbReference>
<dbReference type="PANTHER" id="PTHR42840:SF5">
    <property type="entry name" value="NAD(P)-BINDING ROSSMANN-FOLD SUPERFAMILY PROTEIN"/>
    <property type="match status" value="1"/>
</dbReference>
<proteinExistence type="inferred from homology"/>
<dbReference type="AlphaFoldDB" id="A0A0D7BM12"/>